<feature type="domain" description="Reverse transcriptase zinc-binding" evidence="2">
    <location>
        <begin position="302"/>
        <end position="396"/>
    </location>
</feature>
<protein>
    <recommendedName>
        <fullName evidence="5">Reverse transcriptase</fullName>
    </recommendedName>
</protein>
<dbReference type="InterPro" id="IPR052343">
    <property type="entry name" value="Retrotransposon-Effector_Assoc"/>
</dbReference>
<organism evidence="3 4">
    <name type="scientific">Lithospermum erythrorhizon</name>
    <name type="common">Purple gromwell</name>
    <name type="synonym">Lithospermum officinale var. erythrorhizon</name>
    <dbReference type="NCBI Taxonomy" id="34254"/>
    <lineage>
        <taxon>Eukaryota</taxon>
        <taxon>Viridiplantae</taxon>
        <taxon>Streptophyta</taxon>
        <taxon>Embryophyta</taxon>
        <taxon>Tracheophyta</taxon>
        <taxon>Spermatophyta</taxon>
        <taxon>Magnoliopsida</taxon>
        <taxon>eudicotyledons</taxon>
        <taxon>Gunneridae</taxon>
        <taxon>Pentapetalae</taxon>
        <taxon>asterids</taxon>
        <taxon>lamiids</taxon>
        <taxon>Boraginales</taxon>
        <taxon>Boraginaceae</taxon>
        <taxon>Boraginoideae</taxon>
        <taxon>Lithospermeae</taxon>
        <taxon>Lithospermum</taxon>
    </lineage>
</organism>
<comment type="caution">
    <text evidence="3">The sequence shown here is derived from an EMBL/GenBank/DDBJ whole genome shotgun (WGS) entry which is preliminary data.</text>
</comment>
<name>A0AAV3PFV2_LITER</name>
<feature type="domain" description="Reverse transcriptase" evidence="1">
    <location>
        <begin position="70"/>
        <end position="170"/>
    </location>
</feature>
<dbReference type="PANTHER" id="PTHR46890">
    <property type="entry name" value="NON-LTR RETROLELEMENT REVERSE TRANSCRIPTASE-LIKE PROTEIN-RELATED"/>
    <property type="match status" value="1"/>
</dbReference>
<evidence type="ECO:0008006" key="5">
    <source>
        <dbReference type="Google" id="ProtNLM"/>
    </source>
</evidence>
<dbReference type="EMBL" id="BAABME010001321">
    <property type="protein sequence ID" value="GAA0148917.1"/>
    <property type="molecule type" value="Genomic_DNA"/>
</dbReference>
<evidence type="ECO:0000259" key="2">
    <source>
        <dbReference type="Pfam" id="PF13966"/>
    </source>
</evidence>
<dbReference type="Pfam" id="PF00078">
    <property type="entry name" value="RVT_1"/>
    <property type="match status" value="1"/>
</dbReference>
<evidence type="ECO:0000313" key="3">
    <source>
        <dbReference type="EMBL" id="GAA0148917.1"/>
    </source>
</evidence>
<dbReference type="PANTHER" id="PTHR46890:SF48">
    <property type="entry name" value="RNA-DIRECTED DNA POLYMERASE"/>
    <property type="match status" value="1"/>
</dbReference>
<gene>
    <name evidence="3" type="ORF">LIER_08228</name>
</gene>
<dbReference type="InterPro" id="IPR026960">
    <property type="entry name" value="RVT-Znf"/>
</dbReference>
<reference evidence="3 4" key="1">
    <citation type="submission" date="2024-01" db="EMBL/GenBank/DDBJ databases">
        <title>The complete chloroplast genome sequence of Lithospermum erythrorhizon: insights into the phylogenetic relationship among Boraginaceae species and the maternal lineages of purple gromwells.</title>
        <authorList>
            <person name="Okada T."/>
            <person name="Watanabe K."/>
        </authorList>
    </citation>
    <scope>NUCLEOTIDE SEQUENCE [LARGE SCALE GENOMIC DNA]</scope>
</reference>
<dbReference type="Proteomes" id="UP001454036">
    <property type="component" value="Unassembled WGS sequence"/>
</dbReference>
<dbReference type="Pfam" id="PF13966">
    <property type="entry name" value="zf-RVT"/>
    <property type="match status" value="1"/>
</dbReference>
<sequence>MTTRLFASKTEGLTPILGHLHMASVDGASLKTPFIVEDVKLSLFSMHGTKFPSPDGYFLSKFNFTLIFLIPKVTVPLNMTQFKPIALSNVAAKVVGKVLATRLKSILPSVISESQSAFVPQRLIIDNVLLSFEAYHFIKNQRQRKRGFMFIKLDMLKAYDRIKCEGLIALIRDACLKGTIKGIKMGATLEPLSHPTYFFADDTLLLEPMSPLAKVYKAIYFSDGDYWTSTLGPKPSFTWRSLLSVRDIMKRAIRWKIGDGRTIRIWENNWLEHTCEEILKIPLNNLNQADSIIWGPHPKGIFTVKTAYEFIHTLSQEASLGPNTSNPQYTFYKWFWKIKIPRKIKHFLWRALNNNLPTTNKLRQWKVDIQPTCILDGTHEETIMHVLHLCSFTQEVNRILKITYINGR</sequence>
<accession>A0AAV3PFV2</accession>
<keyword evidence="4" id="KW-1185">Reference proteome</keyword>
<dbReference type="InterPro" id="IPR000477">
    <property type="entry name" value="RT_dom"/>
</dbReference>
<evidence type="ECO:0000313" key="4">
    <source>
        <dbReference type="Proteomes" id="UP001454036"/>
    </source>
</evidence>
<proteinExistence type="predicted"/>
<evidence type="ECO:0000259" key="1">
    <source>
        <dbReference type="Pfam" id="PF00078"/>
    </source>
</evidence>
<dbReference type="AlphaFoldDB" id="A0AAV3PFV2"/>